<dbReference type="Gene3D" id="3.90.226.10">
    <property type="entry name" value="2-enoyl-CoA Hydratase, Chain A, domain 1"/>
    <property type="match status" value="1"/>
</dbReference>
<dbReference type="EMBL" id="CP076135">
    <property type="protein sequence ID" value="QWG17085.1"/>
    <property type="molecule type" value="Genomic_DNA"/>
</dbReference>
<reference evidence="1" key="1">
    <citation type="submission" date="2021-06" db="EMBL/GenBank/DDBJ databases">
        <title>Bradyrhizobium sp. S2-11-2 Genome sequencing.</title>
        <authorList>
            <person name="Jin L."/>
        </authorList>
    </citation>
    <scope>NUCLEOTIDE SEQUENCE</scope>
    <source>
        <strain evidence="1">S2-11-2</strain>
    </source>
</reference>
<dbReference type="PANTHER" id="PTHR11941">
    <property type="entry name" value="ENOYL-COA HYDRATASE-RELATED"/>
    <property type="match status" value="1"/>
</dbReference>
<dbReference type="GO" id="GO:0003824">
    <property type="term" value="F:catalytic activity"/>
    <property type="evidence" value="ECO:0007669"/>
    <property type="project" value="UniProtKB-ARBA"/>
</dbReference>
<dbReference type="Proteomes" id="UP000680805">
    <property type="component" value="Chromosome"/>
</dbReference>
<name>A0A975RR11_9BRAD</name>
<proteinExistence type="predicted"/>
<dbReference type="CDD" id="cd06558">
    <property type="entry name" value="crotonase-like"/>
    <property type="match status" value="1"/>
</dbReference>
<dbReference type="Pfam" id="PF00378">
    <property type="entry name" value="ECH_1"/>
    <property type="match status" value="1"/>
</dbReference>
<organism evidence="1 2">
    <name type="scientific">Bradyrhizobium sediminis</name>
    <dbReference type="NCBI Taxonomy" id="2840469"/>
    <lineage>
        <taxon>Bacteria</taxon>
        <taxon>Pseudomonadati</taxon>
        <taxon>Pseudomonadota</taxon>
        <taxon>Alphaproteobacteria</taxon>
        <taxon>Hyphomicrobiales</taxon>
        <taxon>Nitrobacteraceae</taxon>
        <taxon>Bradyrhizobium</taxon>
    </lineage>
</organism>
<dbReference type="NCBIfam" id="NF004796">
    <property type="entry name" value="PRK06144.1"/>
    <property type="match status" value="1"/>
</dbReference>
<dbReference type="SUPFAM" id="SSF52096">
    <property type="entry name" value="ClpP/crotonase"/>
    <property type="match status" value="1"/>
</dbReference>
<dbReference type="InterPro" id="IPR029045">
    <property type="entry name" value="ClpP/crotonase-like_dom_sf"/>
</dbReference>
<gene>
    <name evidence="1" type="ORF">KMZ68_19150</name>
</gene>
<dbReference type="RefSeq" id="WP_215612742.1">
    <property type="nucleotide sequence ID" value="NZ_CP076135.1"/>
</dbReference>
<dbReference type="AlphaFoldDB" id="A0A975RR11"/>
<dbReference type="PANTHER" id="PTHR11941:SF54">
    <property type="entry name" value="ENOYL-COA HYDRATASE, MITOCHONDRIAL"/>
    <property type="match status" value="1"/>
</dbReference>
<evidence type="ECO:0000313" key="1">
    <source>
        <dbReference type="EMBL" id="QWG17085.1"/>
    </source>
</evidence>
<dbReference type="InterPro" id="IPR001753">
    <property type="entry name" value="Enoyl-CoA_hydra/iso"/>
</dbReference>
<protein>
    <submittedName>
        <fullName evidence="1">Enoyl-CoA hydratase/isomerase family protein</fullName>
    </submittedName>
</protein>
<dbReference type="GO" id="GO:0006635">
    <property type="term" value="P:fatty acid beta-oxidation"/>
    <property type="evidence" value="ECO:0007669"/>
    <property type="project" value="TreeGrafter"/>
</dbReference>
<accession>A0A975RR11</accession>
<evidence type="ECO:0000313" key="2">
    <source>
        <dbReference type="Proteomes" id="UP000680805"/>
    </source>
</evidence>
<dbReference type="KEGG" id="bsei:KMZ68_19150"/>
<sequence>MNAPVPAAEDLIYTVENGIAHLTFNRPQARNALTFAMYERMASICETVNADRSIKAMILTGSGDKAFASGTDISQFRAFKTAEDALEYEERIDRVLGALEKVRVPTIAAIAGACTGGGAGIAACCDIRIGTAATRIGFPIARTLGNCLSMSNISRVVALVGPARTKDLIFTARLIEAPEALALGLLNEVVPDVPTLQRRAAETAKLIAGHAPITMETAKEAVLRIRRTLTREEGRDLILRAYMSEDFREGMDAFLNKRTPNWKGK</sequence>